<protein>
    <submittedName>
        <fullName evidence="1">Uncharacterized protein</fullName>
    </submittedName>
</protein>
<comment type="caution">
    <text evidence="1">The sequence shown here is derived from an EMBL/GenBank/DDBJ whole genome shotgun (WGS) entry which is preliminary data.</text>
</comment>
<evidence type="ECO:0000313" key="2">
    <source>
        <dbReference type="Proteomes" id="UP001054945"/>
    </source>
</evidence>
<reference evidence="1 2" key="1">
    <citation type="submission" date="2021-06" db="EMBL/GenBank/DDBJ databases">
        <title>Caerostris extrusa draft genome.</title>
        <authorList>
            <person name="Kono N."/>
            <person name="Arakawa K."/>
        </authorList>
    </citation>
    <scope>NUCLEOTIDE SEQUENCE [LARGE SCALE GENOMIC DNA]</scope>
</reference>
<dbReference type="AlphaFoldDB" id="A0AAV4VQN8"/>
<gene>
    <name evidence="1" type="ORF">CEXT_791581</name>
</gene>
<dbReference type="EMBL" id="BPLR01014894">
    <property type="protein sequence ID" value="GIY72074.1"/>
    <property type="molecule type" value="Genomic_DNA"/>
</dbReference>
<keyword evidence="2" id="KW-1185">Reference proteome</keyword>
<sequence length="120" mass="13762">MAQNKRSISPQIKSMVQFRDTVISWAVTNCLKDLVIDYVSTSSISENSELQLFDPNRTSEAQIGISSTRDAKLPGGEYRWFPNKKNLGSKPYMRKNALSMSRMDNIIIYFNWFEEVSCPV</sequence>
<dbReference type="Proteomes" id="UP001054945">
    <property type="component" value="Unassembled WGS sequence"/>
</dbReference>
<organism evidence="1 2">
    <name type="scientific">Caerostris extrusa</name>
    <name type="common">Bark spider</name>
    <name type="synonym">Caerostris bankana</name>
    <dbReference type="NCBI Taxonomy" id="172846"/>
    <lineage>
        <taxon>Eukaryota</taxon>
        <taxon>Metazoa</taxon>
        <taxon>Ecdysozoa</taxon>
        <taxon>Arthropoda</taxon>
        <taxon>Chelicerata</taxon>
        <taxon>Arachnida</taxon>
        <taxon>Araneae</taxon>
        <taxon>Araneomorphae</taxon>
        <taxon>Entelegynae</taxon>
        <taxon>Araneoidea</taxon>
        <taxon>Araneidae</taxon>
        <taxon>Caerostris</taxon>
    </lineage>
</organism>
<name>A0AAV4VQN8_CAEEX</name>
<evidence type="ECO:0000313" key="1">
    <source>
        <dbReference type="EMBL" id="GIY72074.1"/>
    </source>
</evidence>
<proteinExistence type="predicted"/>
<accession>A0AAV4VQN8</accession>